<accession>A0ABN3H037</accession>
<evidence type="ECO:0000256" key="3">
    <source>
        <dbReference type="ARBA" id="ARBA00022475"/>
    </source>
</evidence>
<keyword evidence="4 7" id="KW-0812">Transmembrane</keyword>
<reference evidence="9 10" key="1">
    <citation type="journal article" date="2019" name="Int. J. Syst. Evol. Microbiol.">
        <title>The Global Catalogue of Microorganisms (GCM) 10K type strain sequencing project: providing services to taxonomists for standard genome sequencing and annotation.</title>
        <authorList>
            <consortium name="The Broad Institute Genomics Platform"/>
            <consortium name="The Broad Institute Genome Sequencing Center for Infectious Disease"/>
            <person name="Wu L."/>
            <person name="Ma J."/>
        </authorList>
    </citation>
    <scope>NUCLEOTIDE SEQUENCE [LARGE SCALE GENOMIC DNA]</scope>
    <source>
        <strain evidence="9 10">JCM 16227</strain>
    </source>
</reference>
<keyword evidence="5 7" id="KW-1133">Transmembrane helix</keyword>
<dbReference type="PANTHER" id="PTHR43163:SF9">
    <property type="entry name" value="ABC TRANSPORTER PERMEASE PROTEIN"/>
    <property type="match status" value="1"/>
</dbReference>
<dbReference type="EMBL" id="BAAARB010000001">
    <property type="protein sequence ID" value="GAA2365308.1"/>
    <property type="molecule type" value="Genomic_DNA"/>
</dbReference>
<sequence>MVGVVAVVRDVLSGDLGWSSTLSQPVATALTERLPFTFGMAAVSLTLATVISLSVGTVAGMRRGGLLDRCCTAGATVLAAVPPFVVSLVLVTVFAVGLSWFASSGARTPGNRYSPSDLLAHGVLPTVALTVSMIPWLLLTTRASVVEATGSDAVLAARARGISGMRLLRGHVLPVSVLPTLALIGTRLPELIAGAAIVETVFGWPGLAKALVDSAVALDFPLLAALTLGSAVLVIVGSALSDAAAAWIDPRIGLTA</sequence>
<gene>
    <name evidence="9" type="ORF">GCM10009855_00680</name>
</gene>
<comment type="caution">
    <text evidence="9">The sequence shown here is derived from an EMBL/GenBank/DDBJ whole genome shotgun (WGS) entry which is preliminary data.</text>
</comment>
<dbReference type="Proteomes" id="UP001501170">
    <property type="component" value="Unassembled WGS sequence"/>
</dbReference>
<keyword evidence="2 7" id="KW-0813">Transport</keyword>
<dbReference type="Pfam" id="PF00528">
    <property type="entry name" value="BPD_transp_1"/>
    <property type="match status" value="1"/>
</dbReference>
<feature type="transmembrane region" description="Helical" evidence="7">
    <location>
        <begin position="38"/>
        <end position="61"/>
    </location>
</feature>
<evidence type="ECO:0000313" key="10">
    <source>
        <dbReference type="Proteomes" id="UP001501170"/>
    </source>
</evidence>
<dbReference type="Gene3D" id="1.10.3720.10">
    <property type="entry name" value="MetI-like"/>
    <property type="match status" value="1"/>
</dbReference>
<evidence type="ECO:0000256" key="5">
    <source>
        <dbReference type="ARBA" id="ARBA00022989"/>
    </source>
</evidence>
<dbReference type="InterPro" id="IPR000515">
    <property type="entry name" value="MetI-like"/>
</dbReference>
<feature type="domain" description="ABC transmembrane type-1" evidence="8">
    <location>
        <begin position="34"/>
        <end position="241"/>
    </location>
</feature>
<feature type="transmembrane region" description="Helical" evidence="7">
    <location>
        <begin position="73"/>
        <end position="98"/>
    </location>
</feature>
<name>A0ABN3H037_9ACTN</name>
<evidence type="ECO:0000256" key="1">
    <source>
        <dbReference type="ARBA" id="ARBA00004651"/>
    </source>
</evidence>
<dbReference type="InterPro" id="IPR035906">
    <property type="entry name" value="MetI-like_sf"/>
</dbReference>
<evidence type="ECO:0000256" key="2">
    <source>
        <dbReference type="ARBA" id="ARBA00022448"/>
    </source>
</evidence>
<feature type="transmembrane region" description="Helical" evidence="7">
    <location>
        <begin position="220"/>
        <end position="240"/>
    </location>
</feature>
<dbReference type="SUPFAM" id="SSF161098">
    <property type="entry name" value="MetI-like"/>
    <property type="match status" value="1"/>
</dbReference>
<comment type="subcellular location">
    <subcellularLocation>
        <location evidence="1 7">Cell membrane</location>
        <topology evidence="1 7">Multi-pass membrane protein</topology>
    </subcellularLocation>
</comment>
<dbReference type="PROSITE" id="PS50928">
    <property type="entry name" value="ABC_TM1"/>
    <property type="match status" value="1"/>
</dbReference>
<evidence type="ECO:0000259" key="8">
    <source>
        <dbReference type="PROSITE" id="PS50928"/>
    </source>
</evidence>
<keyword evidence="3" id="KW-1003">Cell membrane</keyword>
<comment type="similarity">
    <text evidence="7">Belongs to the binding-protein-dependent transport system permease family.</text>
</comment>
<organism evidence="9 10">
    <name type="scientific">Gordonia cholesterolivorans</name>
    <dbReference type="NCBI Taxonomy" id="559625"/>
    <lineage>
        <taxon>Bacteria</taxon>
        <taxon>Bacillati</taxon>
        <taxon>Actinomycetota</taxon>
        <taxon>Actinomycetes</taxon>
        <taxon>Mycobacteriales</taxon>
        <taxon>Gordoniaceae</taxon>
        <taxon>Gordonia</taxon>
    </lineage>
</organism>
<dbReference type="PANTHER" id="PTHR43163">
    <property type="entry name" value="DIPEPTIDE TRANSPORT SYSTEM PERMEASE PROTEIN DPPB-RELATED"/>
    <property type="match status" value="1"/>
</dbReference>
<evidence type="ECO:0000256" key="6">
    <source>
        <dbReference type="ARBA" id="ARBA00023136"/>
    </source>
</evidence>
<feature type="transmembrane region" description="Helical" evidence="7">
    <location>
        <begin position="167"/>
        <end position="185"/>
    </location>
</feature>
<dbReference type="CDD" id="cd06261">
    <property type="entry name" value="TM_PBP2"/>
    <property type="match status" value="1"/>
</dbReference>
<keyword evidence="6 7" id="KW-0472">Membrane</keyword>
<proteinExistence type="inferred from homology"/>
<evidence type="ECO:0000313" key="9">
    <source>
        <dbReference type="EMBL" id="GAA2365308.1"/>
    </source>
</evidence>
<keyword evidence="10" id="KW-1185">Reference proteome</keyword>
<evidence type="ECO:0000256" key="7">
    <source>
        <dbReference type="RuleBase" id="RU363032"/>
    </source>
</evidence>
<protein>
    <submittedName>
        <fullName evidence="9">ABC transporter permease</fullName>
    </submittedName>
</protein>
<feature type="transmembrane region" description="Helical" evidence="7">
    <location>
        <begin position="118"/>
        <end position="139"/>
    </location>
</feature>
<evidence type="ECO:0000256" key="4">
    <source>
        <dbReference type="ARBA" id="ARBA00022692"/>
    </source>
</evidence>